<dbReference type="SUPFAM" id="SSF51735">
    <property type="entry name" value="NAD(P)-binding Rossmann-fold domains"/>
    <property type="match status" value="2"/>
</dbReference>
<protein>
    <submittedName>
        <fullName evidence="8">Phthiocerol/phenolphthiocerol synthesis type-I polyketide synthase D</fullName>
    </submittedName>
</protein>
<dbReference type="SMART" id="SM00827">
    <property type="entry name" value="PKS_AT"/>
    <property type="match status" value="1"/>
</dbReference>
<dbReference type="InterPro" id="IPR032821">
    <property type="entry name" value="PKS_assoc"/>
</dbReference>
<dbReference type="InterPro" id="IPR049900">
    <property type="entry name" value="PKS_mFAS_DH"/>
</dbReference>
<dbReference type="GO" id="GO:0004312">
    <property type="term" value="F:fatty acid synthase activity"/>
    <property type="evidence" value="ECO:0007669"/>
    <property type="project" value="TreeGrafter"/>
</dbReference>
<dbReference type="Gene3D" id="3.40.50.720">
    <property type="entry name" value="NAD(P)-binding Rossmann-like Domain"/>
    <property type="match status" value="1"/>
</dbReference>
<dbReference type="PANTHER" id="PTHR43775:SF37">
    <property type="entry name" value="SI:DKEY-61P9.11"/>
    <property type="match status" value="1"/>
</dbReference>
<dbReference type="Gene3D" id="3.10.129.10">
    <property type="entry name" value="Hotdog Thioesterase"/>
    <property type="match status" value="1"/>
</dbReference>
<evidence type="ECO:0000259" key="6">
    <source>
        <dbReference type="PROSITE" id="PS52004"/>
    </source>
</evidence>
<proteinExistence type="predicted"/>
<dbReference type="PROSITE" id="PS00012">
    <property type="entry name" value="PHOSPHOPANTETHEINE"/>
    <property type="match status" value="1"/>
</dbReference>
<dbReference type="GO" id="GO:0031177">
    <property type="term" value="F:phosphopantetheine binding"/>
    <property type="evidence" value="ECO:0007669"/>
    <property type="project" value="InterPro"/>
</dbReference>
<dbReference type="InterPro" id="IPR009081">
    <property type="entry name" value="PP-bd_ACP"/>
</dbReference>
<evidence type="ECO:0000256" key="4">
    <source>
        <dbReference type="PROSITE-ProRule" id="PRU01363"/>
    </source>
</evidence>
<dbReference type="Pfam" id="PF02801">
    <property type="entry name" value="Ketoacyl-synt_C"/>
    <property type="match status" value="1"/>
</dbReference>
<dbReference type="SMART" id="SM01294">
    <property type="entry name" value="PKS_PP_betabranch"/>
    <property type="match status" value="1"/>
</dbReference>
<dbReference type="SUPFAM" id="SSF52151">
    <property type="entry name" value="FabD/lysophospholipase-like"/>
    <property type="match status" value="1"/>
</dbReference>
<dbReference type="InterPro" id="IPR057326">
    <property type="entry name" value="KR_dom"/>
</dbReference>
<feature type="region of interest" description="N-terminal hotdog fold" evidence="4">
    <location>
        <begin position="932"/>
        <end position="1039"/>
    </location>
</feature>
<organism evidence="8 9">
    <name type="scientific">Amycolatopsis endophytica</name>
    <dbReference type="NCBI Taxonomy" id="860233"/>
    <lineage>
        <taxon>Bacteria</taxon>
        <taxon>Bacillati</taxon>
        <taxon>Actinomycetota</taxon>
        <taxon>Actinomycetes</taxon>
        <taxon>Pseudonocardiales</taxon>
        <taxon>Pseudonocardiaceae</taxon>
        <taxon>Amycolatopsis</taxon>
    </lineage>
</organism>
<name>A0A853B3U0_9PSEU</name>
<dbReference type="EMBL" id="JACCFK010000001">
    <property type="protein sequence ID" value="NYI89495.1"/>
    <property type="molecule type" value="Genomic_DNA"/>
</dbReference>
<evidence type="ECO:0000256" key="3">
    <source>
        <dbReference type="ARBA" id="ARBA00022679"/>
    </source>
</evidence>
<dbReference type="InterPro" id="IPR013968">
    <property type="entry name" value="PKS_KR"/>
</dbReference>
<dbReference type="InterPro" id="IPR016036">
    <property type="entry name" value="Malonyl_transacylase_ACP-bd"/>
</dbReference>
<dbReference type="SUPFAM" id="SSF47336">
    <property type="entry name" value="ACP-like"/>
    <property type="match status" value="2"/>
</dbReference>
<comment type="caution">
    <text evidence="8">The sequence shown here is derived from an EMBL/GenBank/DDBJ whole genome shotgun (WGS) entry which is preliminary data.</text>
</comment>
<dbReference type="InterPro" id="IPR014031">
    <property type="entry name" value="Ketoacyl_synth_C"/>
</dbReference>
<dbReference type="CDD" id="cd00833">
    <property type="entry name" value="PKS"/>
    <property type="match status" value="1"/>
</dbReference>
<dbReference type="InterPro" id="IPR050091">
    <property type="entry name" value="PKS_NRPS_Biosynth_Enz"/>
</dbReference>
<dbReference type="Proteomes" id="UP000549616">
    <property type="component" value="Unassembled WGS sequence"/>
</dbReference>
<feature type="active site" description="Proton acceptor; for dehydratase activity" evidence="4">
    <location>
        <position position="964"/>
    </location>
</feature>
<dbReference type="InterPro" id="IPR020841">
    <property type="entry name" value="PKS_Beta-ketoAc_synthase_dom"/>
</dbReference>
<keyword evidence="9" id="KW-1185">Reference proteome</keyword>
<dbReference type="Gene3D" id="1.10.1200.10">
    <property type="entry name" value="ACP-like"/>
    <property type="match status" value="2"/>
</dbReference>
<gene>
    <name evidence="8" type="ORF">HNR02_002818</name>
</gene>
<dbReference type="InterPro" id="IPR001227">
    <property type="entry name" value="Ac_transferase_dom_sf"/>
</dbReference>
<dbReference type="InterPro" id="IPR049551">
    <property type="entry name" value="PKS_DH_C"/>
</dbReference>
<dbReference type="SMART" id="SM00826">
    <property type="entry name" value="PKS_DH"/>
    <property type="match status" value="1"/>
</dbReference>
<keyword evidence="1" id="KW-0596">Phosphopantetheine</keyword>
<dbReference type="InterPro" id="IPR036291">
    <property type="entry name" value="NAD(P)-bd_dom_sf"/>
</dbReference>
<dbReference type="InterPro" id="IPR018201">
    <property type="entry name" value="Ketoacyl_synth_AS"/>
</dbReference>
<reference evidence="8 9" key="1">
    <citation type="submission" date="2020-07" db="EMBL/GenBank/DDBJ databases">
        <title>Sequencing the genomes of 1000 actinobacteria strains.</title>
        <authorList>
            <person name="Klenk H.-P."/>
        </authorList>
    </citation>
    <scope>NUCLEOTIDE SEQUENCE [LARGE SCALE GENOMIC DNA]</scope>
    <source>
        <strain evidence="8 9">DSM 104006</strain>
    </source>
</reference>
<dbReference type="InterPro" id="IPR020806">
    <property type="entry name" value="PKS_PP-bd"/>
</dbReference>
<evidence type="ECO:0000313" key="8">
    <source>
        <dbReference type="EMBL" id="NYI89495.1"/>
    </source>
</evidence>
<feature type="domain" description="Carrier" evidence="5">
    <location>
        <begin position="1"/>
        <end position="76"/>
    </location>
</feature>
<dbReference type="Gene3D" id="3.10.129.120">
    <property type="match status" value="1"/>
</dbReference>
<feature type="region of interest" description="C-terminal hotdog fold" evidence="4">
    <location>
        <begin position="1043"/>
        <end position="1183"/>
    </location>
</feature>
<dbReference type="Pfam" id="PF00109">
    <property type="entry name" value="ketoacyl-synt"/>
    <property type="match status" value="1"/>
</dbReference>
<dbReference type="InterPro" id="IPR001031">
    <property type="entry name" value="Thioesterase"/>
</dbReference>
<evidence type="ECO:0000259" key="7">
    <source>
        <dbReference type="PROSITE" id="PS52019"/>
    </source>
</evidence>
<dbReference type="SMART" id="SM00822">
    <property type="entry name" value="PKS_KR"/>
    <property type="match status" value="1"/>
</dbReference>
<dbReference type="Gene3D" id="3.40.50.1820">
    <property type="entry name" value="alpha/beta hydrolase"/>
    <property type="match status" value="1"/>
</dbReference>
<dbReference type="GO" id="GO:0004315">
    <property type="term" value="F:3-oxoacyl-[acyl-carrier-protein] synthase activity"/>
    <property type="evidence" value="ECO:0007669"/>
    <property type="project" value="InterPro"/>
</dbReference>
<dbReference type="PROSITE" id="PS52019">
    <property type="entry name" value="PKS_MFAS_DH"/>
    <property type="match status" value="1"/>
</dbReference>
<dbReference type="InterPro" id="IPR006162">
    <property type="entry name" value="Ppantetheine_attach_site"/>
</dbReference>
<feature type="domain" description="Ketosynthase family 3 (KS3)" evidence="6">
    <location>
        <begin position="88"/>
        <end position="504"/>
    </location>
</feature>
<dbReference type="PANTHER" id="PTHR43775">
    <property type="entry name" value="FATTY ACID SYNTHASE"/>
    <property type="match status" value="1"/>
</dbReference>
<dbReference type="SMART" id="SM00825">
    <property type="entry name" value="PKS_KS"/>
    <property type="match status" value="1"/>
</dbReference>
<dbReference type="InterPro" id="IPR016035">
    <property type="entry name" value="Acyl_Trfase/lysoPLipase"/>
</dbReference>
<dbReference type="PROSITE" id="PS00606">
    <property type="entry name" value="KS3_1"/>
    <property type="match status" value="1"/>
</dbReference>
<accession>A0A853B3U0</accession>
<dbReference type="SMART" id="SM00824">
    <property type="entry name" value="PKS_TE"/>
    <property type="match status" value="1"/>
</dbReference>
<feature type="domain" description="Carrier" evidence="5">
    <location>
        <begin position="1622"/>
        <end position="1696"/>
    </location>
</feature>
<dbReference type="Pfam" id="PF00550">
    <property type="entry name" value="PP-binding"/>
    <property type="match status" value="2"/>
</dbReference>
<dbReference type="SUPFAM" id="SSF55048">
    <property type="entry name" value="Probable ACP-binding domain of malonyl-CoA ACP transacylase"/>
    <property type="match status" value="1"/>
</dbReference>
<dbReference type="Pfam" id="PF16197">
    <property type="entry name" value="KAsynt_C_assoc"/>
    <property type="match status" value="1"/>
</dbReference>
<dbReference type="Gene3D" id="3.40.366.10">
    <property type="entry name" value="Malonyl-Coenzyme A Acyl Carrier Protein, domain 2"/>
    <property type="match status" value="1"/>
</dbReference>
<dbReference type="Pfam" id="PF00975">
    <property type="entry name" value="Thioesterase"/>
    <property type="match status" value="1"/>
</dbReference>
<dbReference type="Gene3D" id="3.30.70.250">
    <property type="entry name" value="Malonyl-CoA ACP transacylase, ACP-binding"/>
    <property type="match status" value="1"/>
</dbReference>
<dbReference type="PROSITE" id="PS50075">
    <property type="entry name" value="CARRIER"/>
    <property type="match status" value="2"/>
</dbReference>
<dbReference type="FunFam" id="3.40.47.10:FF:000019">
    <property type="entry name" value="Polyketide synthase type I"/>
    <property type="match status" value="1"/>
</dbReference>
<feature type="domain" description="PKS/mFAS DH" evidence="7">
    <location>
        <begin position="932"/>
        <end position="1183"/>
    </location>
</feature>
<dbReference type="InterPro" id="IPR020807">
    <property type="entry name" value="PKS_DH"/>
</dbReference>
<keyword evidence="3" id="KW-0808">Transferase</keyword>
<dbReference type="SMART" id="SM00823">
    <property type="entry name" value="PKS_PP"/>
    <property type="match status" value="2"/>
</dbReference>
<evidence type="ECO:0000256" key="2">
    <source>
        <dbReference type="ARBA" id="ARBA00022553"/>
    </source>
</evidence>
<dbReference type="InterPro" id="IPR029058">
    <property type="entry name" value="AB_hydrolase_fold"/>
</dbReference>
<sequence length="2044" mass="216669">MTGLRAWLVDRVATTLGVPASEVDPGKPLQETGLSSRDAMTLTGDLGQLLGRSLPATLVWEHPTINELVAALSEVDTGGGAQWTPEPGEPIAVVGIGCRMPGGASSPEEFWRFLETGVDGISEVPEGRWESFAPAGAMAGLPRRGGFLDDAIGFDAAFFGITPREAEAMDPQQRMLLEVAWEALEHAGIAPSSLRGTRTGVFVGLSASEYGYLTMTDVTAIDAWSGTGAAASIAANRLSYLLDLRGPSLTIDTACSSSLVALHQAVQSLQRGEIGTALVGGVNLLLSPGITANFAEAGVLAADGRCKPFDAGADGIARGEGCGVVVLKPLRAARRNGDRVLAVVRGSAVNSDGRSNGITAPNPEAQAMLLRDAYAAAGLDPSVVDYVEAHGTGTLLGDPIEASALRRALGRDANRPLLLGSVKSNLGHLEGAAGIAGLIKVVLALSRRRLPPSLNYREPNPHIDFDGLRVVTESSGWPRYSGVARAGVSAFGFGGTNAHVVLEEWPVTPRFTETGGPHVFAVSDRSADGLRDRAGELARWVESSDVPLTAVASTLAHHRENLPVRGAVVASTRDELAAALRGLEPGQGRLDGVVFVFSGYGSQWTGMGRALLDTEPSFAAEVDRLDPVFRAEAGFSLREALAGEPPDLAATQLTLFGIQVALAGLWRAHGVTPAAVLGQSMGEVAAAVVAGALDLADGLRVMASRARLLGEIDAAGAGSMAVVEASAAEIEEFPGVAVAVYASSTQCTVTGEADAVAALVSHVDGQGRFAKLLPVSGAGHSPAVDAILDRFRAGLSVRAGGPEVPCYTSVLDDPRDKPLFDVDYWAANLRRPVRFAQALAAAIEDGYGTFVEISPHPVALAAVEQAGGTGLPSASRRTDERLAFLTSLARLHVLGHPSALLAREPKQPVADLPGKVWRHERFWPRRRVVGDHPLLGVHAEVPGSSQRVWRGEVGTERHPWLADHAVWGTPIFPATGFVELALSAAGRYLADVELRQVLPLPPEQEVTTSLADGVISVHTKPGDWVCHATARAADETALEPLGRVEGEPVDLYAALDAMGMSYGPAFRLLREVSAVSGRASASIDTPKAAGHVLHPALADACLHALAAATGAALREADGLFLPLAIGAVSVAGDPLAGVRVDAVVDSLSGDDLRGTVQLVAADDTVVVEFRDVHARRFQRTAMPVPLPAKLFEATWTRTDLPDAVEEDRTWIVLHDGDPGLPHGEDRVVVVPPHDRQTLRAALATRPDGVVLFARTEGPDLVHEVSQVVAEVAESPTRLWLVTGSATAVEDGEAGRPELACLRALVRVLAFEHPELHASLVDVDAESLPALFDELRADGPDDEIAWRRGVRHTRWLTRPHLGSPERPAVREGAYVITGGLGGLGLVAAHWLAERGATRIVLSGRTAREVDVPGAVVVAGDIAEPGVAERLVEAATSGGVPLRGVLHAAGALADGAAAALTPEQVAKAWRPKAEGAWRLHEATLDHDLDWWLVYSSAAALFGSPGQAAYAAANAYADALVTWRRAHGLPAATINWGAWGEAGAAVGTTNPVLEPLGTAEAMEALEAVLTRYRVATGIARLDAEAVLDLFPRLVERPFFDLLVPRRAAASAWSGLDALEPSTAHAAIADHLTALVAGLMGFAPEQVDRHVPLTQLGLDSLLAMRARGAVERDFGLPLPVPMLLRGASLAELAAHLAEQAGFESGPATVTEVVIGPRDPAERWVARHWQDVLGRVLGVHDEFPGDRNRLRQAMAAELETVPENLFERPTIAAMADLLRGAIEGDGPMRCLRKGTGTPMFLFHPAGGPASVYTRLVHDLPGDWPVYGFERLDDLDTVEAKATRYLEMIREIQPHGPYRLGGWSFGGCLAYECAKQLDEPVELVFLIDTILPLPSDAPAEDLLLDRFDRFATHIEQTYGVALDIPRDELARLGEGEQIGLVMRQLEEKVPGLGQGVLHHQYTSYVDARVAERYTPQPWDGRVVLFRAQQPHPLTTTLDPRYLRDDEALGWDEFCPGLEIVRVPGDHVSMIDPPHVTVIADALADRITGKR</sequence>
<dbReference type="Pfam" id="PF14765">
    <property type="entry name" value="PS-DH"/>
    <property type="match status" value="1"/>
</dbReference>
<evidence type="ECO:0000256" key="1">
    <source>
        <dbReference type="ARBA" id="ARBA00022450"/>
    </source>
</evidence>
<dbReference type="SUPFAM" id="SSF53474">
    <property type="entry name" value="alpha/beta-Hydrolases"/>
    <property type="match status" value="1"/>
</dbReference>
<dbReference type="Pfam" id="PF00698">
    <property type="entry name" value="Acyl_transf_1"/>
    <property type="match status" value="1"/>
</dbReference>
<dbReference type="RefSeq" id="WP_179773641.1">
    <property type="nucleotide sequence ID" value="NZ_JACCFK010000001.1"/>
</dbReference>
<dbReference type="GO" id="GO:0006633">
    <property type="term" value="P:fatty acid biosynthetic process"/>
    <property type="evidence" value="ECO:0007669"/>
    <property type="project" value="InterPro"/>
</dbReference>
<dbReference type="Pfam" id="PF08659">
    <property type="entry name" value="KR"/>
    <property type="match status" value="1"/>
</dbReference>
<dbReference type="Pfam" id="PF21089">
    <property type="entry name" value="PKS_DH_N"/>
    <property type="match status" value="1"/>
</dbReference>
<dbReference type="InterPro" id="IPR014043">
    <property type="entry name" value="Acyl_transferase_dom"/>
</dbReference>
<dbReference type="PROSITE" id="PS52004">
    <property type="entry name" value="KS3_2"/>
    <property type="match status" value="1"/>
</dbReference>
<dbReference type="SUPFAM" id="SSF53901">
    <property type="entry name" value="Thiolase-like"/>
    <property type="match status" value="1"/>
</dbReference>
<dbReference type="InterPro" id="IPR036736">
    <property type="entry name" value="ACP-like_sf"/>
</dbReference>
<dbReference type="InterPro" id="IPR049552">
    <property type="entry name" value="PKS_DH_N"/>
</dbReference>
<dbReference type="InterPro" id="IPR014030">
    <property type="entry name" value="Ketoacyl_synth_N"/>
</dbReference>
<keyword evidence="2" id="KW-0597">Phosphoprotein</keyword>
<evidence type="ECO:0000313" key="9">
    <source>
        <dbReference type="Proteomes" id="UP000549616"/>
    </source>
</evidence>
<feature type="active site" description="Proton donor; for dehydratase activity" evidence="4">
    <location>
        <position position="1099"/>
    </location>
</feature>
<dbReference type="InterPro" id="IPR016039">
    <property type="entry name" value="Thiolase-like"/>
</dbReference>
<evidence type="ECO:0000259" key="5">
    <source>
        <dbReference type="PROSITE" id="PS50075"/>
    </source>
</evidence>
<dbReference type="InterPro" id="IPR020802">
    <property type="entry name" value="TesA-like"/>
</dbReference>
<dbReference type="Gene3D" id="3.40.47.10">
    <property type="match status" value="1"/>
</dbReference>